<dbReference type="EMBL" id="JTDF01022135">
    <property type="protein sequence ID" value="KAF8560917.1"/>
    <property type="molecule type" value="Genomic_DNA"/>
</dbReference>
<accession>A0A8T0D325</accession>
<organism evidence="2 3">
    <name type="scientific">Paragonimus westermani</name>
    <dbReference type="NCBI Taxonomy" id="34504"/>
    <lineage>
        <taxon>Eukaryota</taxon>
        <taxon>Metazoa</taxon>
        <taxon>Spiralia</taxon>
        <taxon>Lophotrochozoa</taxon>
        <taxon>Platyhelminthes</taxon>
        <taxon>Trematoda</taxon>
        <taxon>Digenea</taxon>
        <taxon>Plagiorchiida</taxon>
        <taxon>Troglotremata</taxon>
        <taxon>Troglotrematidae</taxon>
        <taxon>Paragonimus</taxon>
    </lineage>
</organism>
<proteinExistence type="predicted"/>
<protein>
    <recommendedName>
        <fullName evidence="4">Secreted protein</fullName>
    </recommendedName>
</protein>
<dbReference type="AlphaFoldDB" id="A0A8T0D325"/>
<evidence type="ECO:0000313" key="3">
    <source>
        <dbReference type="Proteomes" id="UP000699462"/>
    </source>
</evidence>
<keyword evidence="1" id="KW-0732">Signal</keyword>
<evidence type="ECO:0000256" key="1">
    <source>
        <dbReference type="SAM" id="SignalP"/>
    </source>
</evidence>
<evidence type="ECO:0008006" key="4">
    <source>
        <dbReference type="Google" id="ProtNLM"/>
    </source>
</evidence>
<sequence length="70" mass="8046">MLWTPFWFSFVTIVGTPTSEKRCPPVSPRCTRWVYECIGYTKPERLACLLHRVGWGPPRDSLLSSLGCCR</sequence>
<dbReference type="OrthoDB" id="10509329at2759"/>
<dbReference type="Proteomes" id="UP000699462">
    <property type="component" value="Unassembled WGS sequence"/>
</dbReference>
<gene>
    <name evidence="2" type="ORF">P879_11822</name>
</gene>
<keyword evidence="3" id="KW-1185">Reference proteome</keyword>
<evidence type="ECO:0000313" key="2">
    <source>
        <dbReference type="EMBL" id="KAF8560917.1"/>
    </source>
</evidence>
<name>A0A8T0D325_9TREM</name>
<reference evidence="2 3" key="1">
    <citation type="submission" date="2019-07" db="EMBL/GenBank/DDBJ databases">
        <title>Annotation for the trematode Paragonimus westermani.</title>
        <authorList>
            <person name="Choi Y.-J."/>
        </authorList>
    </citation>
    <scope>NUCLEOTIDE SEQUENCE [LARGE SCALE GENOMIC DNA]</scope>
    <source>
        <strain evidence="2">180907_Pwestermani</strain>
    </source>
</reference>
<feature type="signal peptide" evidence="1">
    <location>
        <begin position="1"/>
        <end position="19"/>
    </location>
</feature>
<feature type="chain" id="PRO_5035787699" description="Secreted protein" evidence="1">
    <location>
        <begin position="20"/>
        <end position="70"/>
    </location>
</feature>
<comment type="caution">
    <text evidence="2">The sequence shown here is derived from an EMBL/GenBank/DDBJ whole genome shotgun (WGS) entry which is preliminary data.</text>
</comment>